<dbReference type="RefSeq" id="WP_157458296.1">
    <property type="nucleotide sequence ID" value="NZ_WQLB01000005.1"/>
</dbReference>
<name>A0A7C9M0P8_9DEIO</name>
<dbReference type="Proteomes" id="UP000483286">
    <property type="component" value="Unassembled WGS sequence"/>
</dbReference>
<proteinExistence type="predicted"/>
<keyword evidence="2" id="KW-1185">Reference proteome</keyword>
<comment type="caution">
    <text evidence="1">The sequence shown here is derived from an EMBL/GenBank/DDBJ whole genome shotgun (WGS) entry which is preliminary data.</text>
</comment>
<dbReference type="AlphaFoldDB" id="A0A7C9M0P8"/>
<evidence type="ECO:0000313" key="2">
    <source>
        <dbReference type="Proteomes" id="UP000483286"/>
    </source>
</evidence>
<organism evidence="1 2">
    <name type="scientific">Deinococcus arboris</name>
    <dbReference type="NCBI Taxonomy" id="2682977"/>
    <lineage>
        <taxon>Bacteria</taxon>
        <taxon>Thermotogati</taxon>
        <taxon>Deinococcota</taxon>
        <taxon>Deinococci</taxon>
        <taxon>Deinococcales</taxon>
        <taxon>Deinococcaceae</taxon>
        <taxon>Deinococcus</taxon>
    </lineage>
</organism>
<reference evidence="1 2" key="1">
    <citation type="submission" date="2019-12" db="EMBL/GenBank/DDBJ databases">
        <title>Deinococcus sp. HMF7620 Genome sequencing and assembly.</title>
        <authorList>
            <person name="Kang H."/>
            <person name="Kim H."/>
            <person name="Joh K."/>
        </authorList>
    </citation>
    <scope>NUCLEOTIDE SEQUENCE [LARGE SCALE GENOMIC DNA]</scope>
    <source>
        <strain evidence="1 2">HMF7620</strain>
    </source>
</reference>
<evidence type="ECO:0000313" key="1">
    <source>
        <dbReference type="EMBL" id="MVN86242.1"/>
    </source>
</evidence>
<protein>
    <submittedName>
        <fullName evidence="1">Uncharacterized protein</fullName>
    </submittedName>
</protein>
<sequence length="261" mass="26139">MAALSPSALARPLDFRYGSNRLAALGLLGVTLLARRRGQSWPQALSAGGAAFAAWATARELDPDYPQTANAALPVAAALVLLGRPGTLAILLPSLTALSGLRVIAGTTGQAATQSDLTGLLVQGLLTAGTGGQVGAAVAGAAPLLTPSARSAVPLMGALLPTLTTGGRWSWLGAGLSLAALPLTGTLTAPEAVQSVCDRAGRPVRAAEVQRARQVAAAALMVGLLTRQTRGLLPLAAACLTVAARREGAKLKASSSRPLPS</sequence>
<dbReference type="EMBL" id="WQLB01000005">
    <property type="protein sequence ID" value="MVN86242.1"/>
    <property type="molecule type" value="Genomic_DNA"/>
</dbReference>
<accession>A0A7C9M0P8</accession>
<gene>
    <name evidence="1" type="ORF">GO986_05635</name>
</gene>